<evidence type="ECO:0000313" key="2">
    <source>
        <dbReference type="Proteomes" id="UP001320245"/>
    </source>
</evidence>
<organism evidence="1 2">
    <name type="scientific">Cytospora paraplurivora</name>
    <dbReference type="NCBI Taxonomy" id="2898453"/>
    <lineage>
        <taxon>Eukaryota</taxon>
        <taxon>Fungi</taxon>
        <taxon>Dikarya</taxon>
        <taxon>Ascomycota</taxon>
        <taxon>Pezizomycotina</taxon>
        <taxon>Sordariomycetes</taxon>
        <taxon>Sordariomycetidae</taxon>
        <taxon>Diaporthales</taxon>
        <taxon>Cytosporaceae</taxon>
        <taxon>Cytospora</taxon>
    </lineage>
</organism>
<accession>A0AAN9UHE1</accession>
<name>A0AAN9UHE1_9PEZI</name>
<dbReference type="EMBL" id="JAJSPL020000005">
    <property type="protein sequence ID" value="KAK7746817.1"/>
    <property type="molecule type" value="Genomic_DNA"/>
</dbReference>
<gene>
    <name evidence="1" type="ORF">SLS53_002005</name>
</gene>
<evidence type="ECO:0000313" key="1">
    <source>
        <dbReference type="EMBL" id="KAK7746817.1"/>
    </source>
</evidence>
<reference evidence="1 2" key="1">
    <citation type="journal article" date="2023" name="PLoS ONE">
        <title>Cytospora paraplurivora sp. nov. isolated from orchards with fruit tree decline syndrome in Ontario, Canada.</title>
        <authorList>
            <person name="Ilyukhin E."/>
            <person name="Nguyen H.D.T."/>
            <person name="Castle A.J."/>
            <person name="Ellouze W."/>
        </authorList>
    </citation>
    <scope>NUCLEOTIDE SEQUENCE [LARGE SCALE GENOMIC DNA]</scope>
    <source>
        <strain evidence="1 2">FDS-564</strain>
    </source>
</reference>
<keyword evidence="2" id="KW-1185">Reference proteome</keyword>
<dbReference type="AlphaFoldDB" id="A0AAN9UHE1"/>
<protein>
    <submittedName>
        <fullName evidence="1">Uncharacterized protein</fullName>
    </submittedName>
</protein>
<proteinExistence type="predicted"/>
<sequence>MKYQVGGPMLATYEVEAKGNDNWGLQQLKLEHGLRLYDQFTVYLHIQDPESLPEPTAIGLTCCATVTQNDTIISQRLARVAGVVEVEDIRHNQIHLGMTTGHNLVDVCIDELQNAYVPKDQYDTLPSQEIHDAADANSGMDSDVDSDDYSDESSSQAFSLISVIDQRIVSVPGLKWINVSQSTGGTFAGFKFGPLTMSTPRWRPIMPGTIELPVADLTVFKLPQVRDYNSYRDPSGKLIKITSHLDDDDIGTDEVFIIKDIGLATPAYPLAGTMHFSIRGSYMKTIRLNCRQPLGM</sequence>
<comment type="caution">
    <text evidence="1">The sequence shown here is derived from an EMBL/GenBank/DDBJ whole genome shotgun (WGS) entry which is preliminary data.</text>
</comment>
<dbReference type="Proteomes" id="UP001320245">
    <property type="component" value="Unassembled WGS sequence"/>
</dbReference>